<dbReference type="SUPFAM" id="SSF55347">
    <property type="entry name" value="Glyceraldehyde-3-phosphate dehydrogenase-like, C-terminal domain"/>
    <property type="match status" value="1"/>
</dbReference>
<organism evidence="6 7">
    <name type="scientific">Labedella endophytica</name>
    <dbReference type="NCBI Taxonomy" id="1523160"/>
    <lineage>
        <taxon>Bacteria</taxon>
        <taxon>Bacillati</taxon>
        <taxon>Actinomycetota</taxon>
        <taxon>Actinomycetes</taxon>
        <taxon>Micrococcales</taxon>
        <taxon>Microbacteriaceae</taxon>
        <taxon>Labedella</taxon>
    </lineage>
</organism>
<dbReference type="InterPro" id="IPR050984">
    <property type="entry name" value="Gfo/Idh/MocA_domain"/>
</dbReference>
<dbReference type="AlphaFoldDB" id="A0A433JTQ8"/>
<dbReference type="Pfam" id="PF01408">
    <property type="entry name" value="GFO_IDH_MocA"/>
    <property type="match status" value="1"/>
</dbReference>
<dbReference type="OrthoDB" id="9815825at2"/>
<evidence type="ECO:0000256" key="3">
    <source>
        <dbReference type="ARBA" id="ARBA00023027"/>
    </source>
</evidence>
<dbReference type="Gene3D" id="3.30.360.10">
    <property type="entry name" value="Dihydrodipicolinate Reductase, domain 2"/>
    <property type="match status" value="1"/>
</dbReference>
<dbReference type="EMBL" id="RZGZ01000002">
    <property type="protein sequence ID" value="RUR01407.1"/>
    <property type="molecule type" value="Genomic_DNA"/>
</dbReference>
<dbReference type="GO" id="GO:0000166">
    <property type="term" value="F:nucleotide binding"/>
    <property type="evidence" value="ECO:0007669"/>
    <property type="project" value="InterPro"/>
</dbReference>
<gene>
    <name evidence="6" type="ORF">ELQ94_07865</name>
</gene>
<dbReference type="Pfam" id="PF22725">
    <property type="entry name" value="GFO_IDH_MocA_C3"/>
    <property type="match status" value="1"/>
</dbReference>
<dbReference type="Gene3D" id="3.40.50.720">
    <property type="entry name" value="NAD(P)-binding Rossmann-like Domain"/>
    <property type="match status" value="1"/>
</dbReference>
<evidence type="ECO:0000259" key="4">
    <source>
        <dbReference type="Pfam" id="PF01408"/>
    </source>
</evidence>
<dbReference type="SUPFAM" id="SSF51735">
    <property type="entry name" value="NAD(P)-binding Rossmann-fold domains"/>
    <property type="match status" value="1"/>
</dbReference>
<dbReference type="InterPro" id="IPR055170">
    <property type="entry name" value="GFO_IDH_MocA-like_dom"/>
</dbReference>
<keyword evidence="2" id="KW-0560">Oxidoreductase</keyword>
<feature type="domain" description="Gfo/Idh/MocA-like oxidoreductase N-terminal" evidence="4">
    <location>
        <begin position="18"/>
        <end position="131"/>
    </location>
</feature>
<sequence>MTDRTIDQTPTTITPTGLRWGILGTGGISTNFATDLLGGGFPVVAVGSRSVESAGRFAEEHGIGRAHGSYAELAADPDVDAVYIGTPHPFHAENAVMMLEAGKHVLVEKPFTINEAEARLIADTAARVGKVALEAMWTRFLPHMVRVREIVRSGVLGDLRSVTVDHNQDLPDDPSHRLNDLALGGGALLDLGIYPISFTWDVLGAPEEITATAIFKDTGADAQTSTLFRYASGATAATVCASDAAGPNRATVVGTDGWLDFDRTWYPPTVVRHMGSDGKVIEEIDGTAVEGRGMRYQAAELERLAATGLLSGDILPVEQSVAIMGTLDAIRVQTGLTYPTESAPGVPAEGSAAAPR</sequence>
<evidence type="ECO:0000256" key="1">
    <source>
        <dbReference type="ARBA" id="ARBA00010928"/>
    </source>
</evidence>
<dbReference type="PANTHER" id="PTHR22604">
    <property type="entry name" value="OXIDOREDUCTASES"/>
    <property type="match status" value="1"/>
</dbReference>
<evidence type="ECO:0000256" key="2">
    <source>
        <dbReference type="ARBA" id="ARBA00023002"/>
    </source>
</evidence>
<comment type="caution">
    <text evidence="6">The sequence shown here is derived from an EMBL/GenBank/DDBJ whole genome shotgun (WGS) entry which is preliminary data.</text>
</comment>
<dbReference type="Proteomes" id="UP000274909">
    <property type="component" value="Unassembled WGS sequence"/>
</dbReference>
<dbReference type="InterPro" id="IPR000683">
    <property type="entry name" value="Gfo/Idh/MocA-like_OxRdtase_N"/>
</dbReference>
<dbReference type="GO" id="GO:0016491">
    <property type="term" value="F:oxidoreductase activity"/>
    <property type="evidence" value="ECO:0007669"/>
    <property type="project" value="UniProtKB-KW"/>
</dbReference>
<proteinExistence type="inferred from homology"/>
<feature type="domain" description="GFO/IDH/MocA-like oxidoreductase" evidence="5">
    <location>
        <begin position="145"/>
        <end position="259"/>
    </location>
</feature>
<dbReference type="PANTHER" id="PTHR22604:SF105">
    <property type="entry name" value="TRANS-1,2-DIHYDROBENZENE-1,2-DIOL DEHYDROGENASE"/>
    <property type="match status" value="1"/>
</dbReference>
<keyword evidence="3" id="KW-0520">NAD</keyword>
<evidence type="ECO:0000259" key="5">
    <source>
        <dbReference type="Pfam" id="PF22725"/>
    </source>
</evidence>
<comment type="similarity">
    <text evidence="1">Belongs to the Gfo/Idh/MocA family.</text>
</comment>
<name>A0A433JTQ8_9MICO</name>
<evidence type="ECO:0000313" key="6">
    <source>
        <dbReference type="EMBL" id="RUR01407.1"/>
    </source>
</evidence>
<dbReference type="RefSeq" id="WP_127048904.1">
    <property type="nucleotide sequence ID" value="NZ_RZGZ01000002.1"/>
</dbReference>
<dbReference type="InterPro" id="IPR036291">
    <property type="entry name" value="NAD(P)-bd_dom_sf"/>
</dbReference>
<protein>
    <submittedName>
        <fullName evidence="6">Gfo/Idh/MocA family oxidoreductase</fullName>
    </submittedName>
</protein>
<keyword evidence="7" id="KW-1185">Reference proteome</keyword>
<accession>A0A433JTQ8</accession>
<reference evidence="6 7" key="1">
    <citation type="submission" date="2018-12" db="EMBL/GenBank/DDBJ databases">
        <authorList>
            <person name="Li F."/>
        </authorList>
    </citation>
    <scope>NUCLEOTIDE SEQUENCE [LARGE SCALE GENOMIC DNA]</scope>
    <source>
        <strain evidence="6 7">EGI 6500705</strain>
    </source>
</reference>
<evidence type="ECO:0000313" key="7">
    <source>
        <dbReference type="Proteomes" id="UP000274909"/>
    </source>
</evidence>